<keyword evidence="3" id="KW-0862">Zinc</keyword>
<feature type="domain" description="RING-type" evidence="6">
    <location>
        <begin position="27"/>
        <end position="67"/>
    </location>
</feature>
<accession>A0A3Q2ZV30</accession>
<dbReference type="SUPFAM" id="SSF57850">
    <property type="entry name" value="RING/U-box"/>
    <property type="match status" value="1"/>
</dbReference>
<name>A0A3Q2ZV30_KRYMA</name>
<evidence type="ECO:0000256" key="1">
    <source>
        <dbReference type="ARBA" id="ARBA00022723"/>
    </source>
</evidence>
<dbReference type="GO" id="GO:0008270">
    <property type="term" value="F:zinc ion binding"/>
    <property type="evidence" value="ECO:0007669"/>
    <property type="project" value="UniProtKB-KW"/>
</dbReference>
<keyword evidence="9" id="KW-1185">Reference proteome</keyword>
<dbReference type="Proteomes" id="UP000264800">
    <property type="component" value="Unplaced"/>
</dbReference>
<dbReference type="PROSITE" id="PS00518">
    <property type="entry name" value="ZF_RING_1"/>
    <property type="match status" value="1"/>
</dbReference>
<feature type="domain" description="B box-type" evidence="7">
    <location>
        <begin position="99"/>
        <end position="140"/>
    </location>
</feature>
<keyword evidence="1" id="KW-0479">Metal-binding</keyword>
<evidence type="ECO:0008006" key="10">
    <source>
        <dbReference type="Google" id="ProtNLM"/>
    </source>
</evidence>
<dbReference type="AlphaFoldDB" id="A0A3Q2ZV30"/>
<evidence type="ECO:0000256" key="2">
    <source>
        <dbReference type="ARBA" id="ARBA00022771"/>
    </source>
</evidence>
<dbReference type="InterPro" id="IPR027370">
    <property type="entry name" value="Znf-RING_euk"/>
</dbReference>
<evidence type="ECO:0000313" key="9">
    <source>
        <dbReference type="Proteomes" id="UP000264800"/>
    </source>
</evidence>
<evidence type="ECO:0000259" key="6">
    <source>
        <dbReference type="PROSITE" id="PS50089"/>
    </source>
</evidence>
<dbReference type="SMART" id="SM00184">
    <property type="entry name" value="RING"/>
    <property type="match status" value="1"/>
</dbReference>
<evidence type="ECO:0000256" key="3">
    <source>
        <dbReference type="ARBA" id="ARBA00022833"/>
    </source>
</evidence>
<dbReference type="InterPro" id="IPR000315">
    <property type="entry name" value="Znf_B-box"/>
</dbReference>
<dbReference type="Gene3D" id="3.30.160.60">
    <property type="entry name" value="Classic Zinc Finger"/>
    <property type="match status" value="1"/>
</dbReference>
<evidence type="ECO:0000313" key="8">
    <source>
        <dbReference type="Ensembl" id="ENSKMAP00000007080.1"/>
    </source>
</evidence>
<dbReference type="GeneTree" id="ENSGT00970000193381"/>
<dbReference type="InterPro" id="IPR050143">
    <property type="entry name" value="TRIM/RBCC"/>
</dbReference>
<feature type="coiled-coil region" evidence="5">
    <location>
        <begin position="146"/>
        <end position="173"/>
    </location>
</feature>
<reference evidence="8" key="2">
    <citation type="submission" date="2025-09" db="UniProtKB">
        <authorList>
            <consortium name="Ensembl"/>
        </authorList>
    </citation>
    <scope>IDENTIFICATION</scope>
</reference>
<proteinExistence type="predicted"/>
<organism evidence="8 9">
    <name type="scientific">Kryptolebias marmoratus</name>
    <name type="common">Mangrove killifish</name>
    <name type="synonym">Rivulus marmoratus</name>
    <dbReference type="NCBI Taxonomy" id="37003"/>
    <lineage>
        <taxon>Eukaryota</taxon>
        <taxon>Metazoa</taxon>
        <taxon>Chordata</taxon>
        <taxon>Craniata</taxon>
        <taxon>Vertebrata</taxon>
        <taxon>Euteleostomi</taxon>
        <taxon>Actinopterygii</taxon>
        <taxon>Neopterygii</taxon>
        <taxon>Teleostei</taxon>
        <taxon>Neoteleostei</taxon>
        <taxon>Acanthomorphata</taxon>
        <taxon>Ovalentaria</taxon>
        <taxon>Atherinomorphae</taxon>
        <taxon>Cyprinodontiformes</taxon>
        <taxon>Rivulidae</taxon>
        <taxon>Kryptolebias</taxon>
    </lineage>
</organism>
<dbReference type="SMART" id="SM00336">
    <property type="entry name" value="BBOX"/>
    <property type="match status" value="1"/>
</dbReference>
<dbReference type="Pfam" id="PF13445">
    <property type="entry name" value="zf-RING_UBOX"/>
    <property type="match status" value="1"/>
</dbReference>
<evidence type="ECO:0000256" key="5">
    <source>
        <dbReference type="SAM" id="Coils"/>
    </source>
</evidence>
<keyword evidence="5" id="KW-0175">Coiled coil</keyword>
<dbReference type="PROSITE" id="PS50119">
    <property type="entry name" value="ZF_BBOX"/>
    <property type="match status" value="1"/>
</dbReference>
<dbReference type="PROSITE" id="PS50089">
    <property type="entry name" value="ZF_RING_2"/>
    <property type="match status" value="1"/>
</dbReference>
<dbReference type="Pfam" id="PF00643">
    <property type="entry name" value="zf-B_box"/>
    <property type="match status" value="1"/>
</dbReference>
<dbReference type="InterPro" id="IPR017907">
    <property type="entry name" value="Znf_RING_CS"/>
</dbReference>
<evidence type="ECO:0000259" key="7">
    <source>
        <dbReference type="PROSITE" id="PS50119"/>
    </source>
</evidence>
<keyword evidence="2 4" id="KW-0863">Zinc-finger</keyword>
<dbReference type="InterPro" id="IPR013083">
    <property type="entry name" value="Znf_RING/FYVE/PHD"/>
</dbReference>
<dbReference type="PANTHER" id="PTHR24103">
    <property type="entry name" value="E3 UBIQUITIN-PROTEIN LIGASE TRIM"/>
    <property type="match status" value="1"/>
</dbReference>
<sequence>MIKTLEDNKHLGNDVKTMSRTPDDLCCPICRDIYSDPVILSCSHSYCKRCLHDWWDGKTLLECPVCKKRLRTKNPPCNLALKKLCELIRQNKRLVVPEEPESFCSLHAERFEFFCEDHQEPVCLICKLSDAHSGHKFRPIDAGQLKTELRKLLRPLQEKLKEEKRKKSQLQIAVLSNTIQDTEEIIKLEDASFLLDFGSASNKLQHHPLEGRKCLLKPPPPRRSLSLFYFYFQII</sequence>
<evidence type="ECO:0000256" key="4">
    <source>
        <dbReference type="PROSITE-ProRule" id="PRU00024"/>
    </source>
</evidence>
<dbReference type="InterPro" id="IPR001841">
    <property type="entry name" value="Znf_RING"/>
</dbReference>
<dbReference type="Gene3D" id="3.30.40.10">
    <property type="entry name" value="Zinc/RING finger domain, C3HC4 (zinc finger)"/>
    <property type="match status" value="1"/>
</dbReference>
<protein>
    <recommendedName>
        <fullName evidence="10">RING-type domain-containing protein</fullName>
    </recommendedName>
</protein>
<reference evidence="8" key="1">
    <citation type="submission" date="2025-08" db="UniProtKB">
        <authorList>
            <consortium name="Ensembl"/>
        </authorList>
    </citation>
    <scope>IDENTIFICATION</scope>
</reference>
<dbReference type="Ensembl" id="ENSKMAT00000007195.1">
    <property type="protein sequence ID" value="ENSKMAP00000007080.1"/>
    <property type="gene ID" value="ENSKMAG00000005282.1"/>
</dbReference>
<dbReference type="SUPFAM" id="SSF57845">
    <property type="entry name" value="B-box zinc-binding domain"/>
    <property type="match status" value="1"/>
</dbReference>